<evidence type="ECO:0000256" key="4">
    <source>
        <dbReference type="ARBA" id="ARBA00023163"/>
    </source>
</evidence>
<dbReference type="PANTHER" id="PTHR11723:SF17">
    <property type="entry name" value="PROTEIN EXTRA-MACROCHAETAE"/>
    <property type="match status" value="1"/>
</dbReference>
<evidence type="ECO:0000256" key="2">
    <source>
        <dbReference type="ARBA" id="ARBA00022491"/>
    </source>
</evidence>
<reference evidence="8 9" key="1">
    <citation type="journal article" date="2022" name="Nat. Ecol. Evol.">
        <title>A masculinizing supergene underlies an exaggerated male reproductive morph in a spider.</title>
        <authorList>
            <person name="Hendrickx F."/>
            <person name="De Corte Z."/>
            <person name="Sonet G."/>
            <person name="Van Belleghem S.M."/>
            <person name="Kostlbacher S."/>
            <person name="Vangestel C."/>
        </authorList>
    </citation>
    <scope>NUCLEOTIDE SEQUENCE [LARGE SCALE GENOMIC DNA]</scope>
    <source>
        <strain evidence="8">W744_W776</strain>
    </source>
</reference>
<accession>A0AAV6U578</accession>
<sequence>MPVSQGSRMPKRSRSQKDMTQAEIQQLLSKLKEIVPNMPRDRKVSKLEIIQNVIDYIVDLQVALESQPPNHGNLRIASPVNRQPLGVIPTESNSPACGSKEAVPVEKAVLKSPFSLSS</sequence>
<dbReference type="GO" id="GO:0005737">
    <property type="term" value="C:cytoplasm"/>
    <property type="evidence" value="ECO:0007669"/>
    <property type="project" value="InterPro"/>
</dbReference>
<gene>
    <name evidence="8" type="ORF">JTE90_021278</name>
</gene>
<dbReference type="GO" id="GO:0032922">
    <property type="term" value="P:circadian regulation of gene expression"/>
    <property type="evidence" value="ECO:0007669"/>
    <property type="project" value="TreeGrafter"/>
</dbReference>
<dbReference type="AlphaFoldDB" id="A0AAV6U578"/>
<proteinExistence type="predicted"/>
<dbReference type="Pfam" id="PF00010">
    <property type="entry name" value="HLH"/>
    <property type="match status" value="1"/>
</dbReference>
<dbReference type="Gene3D" id="4.10.280.10">
    <property type="entry name" value="Helix-loop-helix DNA-binding domain"/>
    <property type="match status" value="1"/>
</dbReference>
<evidence type="ECO:0000256" key="3">
    <source>
        <dbReference type="ARBA" id="ARBA00023015"/>
    </source>
</evidence>
<evidence type="ECO:0000256" key="5">
    <source>
        <dbReference type="ARBA" id="ARBA00023242"/>
    </source>
</evidence>
<comment type="subcellular location">
    <subcellularLocation>
        <location evidence="1">Nucleus</location>
    </subcellularLocation>
</comment>
<keyword evidence="5" id="KW-0539">Nucleus</keyword>
<evidence type="ECO:0000256" key="6">
    <source>
        <dbReference type="SAM" id="MobiDB-lite"/>
    </source>
</evidence>
<dbReference type="GO" id="GO:0000122">
    <property type="term" value="P:negative regulation of transcription by RNA polymerase II"/>
    <property type="evidence" value="ECO:0007669"/>
    <property type="project" value="InterPro"/>
</dbReference>
<protein>
    <recommendedName>
        <fullName evidence="7">BHLH domain-containing protein</fullName>
    </recommendedName>
</protein>
<dbReference type="GO" id="GO:0030154">
    <property type="term" value="P:cell differentiation"/>
    <property type="evidence" value="ECO:0007669"/>
    <property type="project" value="TreeGrafter"/>
</dbReference>
<keyword evidence="3" id="KW-0805">Transcription regulation</keyword>
<feature type="region of interest" description="Disordered" evidence="6">
    <location>
        <begin position="1"/>
        <end position="21"/>
    </location>
</feature>
<evidence type="ECO:0000313" key="9">
    <source>
        <dbReference type="Proteomes" id="UP000827092"/>
    </source>
</evidence>
<dbReference type="CDD" id="cd19684">
    <property type="entry name" value="bHLH_dnHLH_ID"/>
    <property type="match status" value="1"/>
</dbReference>
<dbReference type="SUPFAM" id="SSF47459">
    <property type="entry name" value="HLH, helix-loop-helix DNA-binding domain"/>
    <property type="match status" value="1"/>
</dbReference>
<organism evidence="8 9">
    <name type="scientific">Oedothorax gibbosus</name>
    <dbReference type="NCBI Taxonomy" id="931172"/>
    <lineage>
        <taxon>Eukaryota</taxon>
        <taxon>Metazoa</taxon>
        <taxon>Ecdysozoa</taxon>
        <taxon>Arthropoda</taxon>
        <taxon>Chelicerata</taxon>
        <taxon>Arachnida</taxon>
        <taxon>Araneae</taxon>
        <taxon>Araneomorphae</taxon>
        <taxon>Entelegynae</taxon>
        <taxon>Araneoidea</taxon>
        <taxon>Linyphiidae</taxon>
        <taxon>Erigoninae</taxon>
        <taxon>Oedothorax</taxon>
    </lineage>
</organism>
<dbReference type="InterPro" id="IPR011598">
    <property type="entry name" value="bHLH_dom"/>
</dbReference>
<keyword evidence="2" id="KW-0678">Repressor</keyword>
<name>A0AAV6U578_9ARAC</name>
<dbReference type="GO" id="GO:0046983">
    <property type="term" value="F:protein dimerization activity"/>
    <property type="evidence" value="ECO:0007669"/>
    <property type="project" value="InterPro"/>
</dbReference>
<dbReference type="GO" id="GO:0005634">
    <property type="term" value="C:nucleus"/>
    <property type="evidence" value="ECO:0007669"/>
    <property type="project" value="UniProtKB-SubCell"/>
</dbReference>
<keyword evidence="9" id="KW-1185">Reference proteome</keyword>
<comment type="caution">
    <text evidence="8">The sequence shown here is derived from an EMBL/GenBank/DDBJ whole genome shotgun (WGS) entry which is preliminary data.</text>
</comment>
<dbReference type="PROSITE" id="PS50888">
    <property type="entry name" value="BHLH"/>
    <property type="match status" value="1"/>
</dbReference>
<dbReference type="Proteomes" id="UP000827092">
    <property type="component" value="Unassembled WGS sequence"/>
</dbReference>
<dbReference type="InterPro" id="IPR026052">
    <property type="entry name" value="DNA-bd_prot-inh"/>
</dbReference>
<dbReference type="EMBL" id="JAFNEN010000608">
    <property type="protein sequence ID" value="KAG8179682.1"/>
    <property type="molecule type" value="Genomic_DNA"/>
</dbReference>
<feature type="domain" description="BHLH" evidence="7">
    <location>
        <begin position="8"/>
        <end position="60"/>
    </location>
</feature>
<evidence type="ECO:0000256" key="1">
    <source>
        <dbReference type="ARBA" id="ARBA00004123"/>
    </source>
</evidence>
<dbReference type="PANTHER" id="PTHR11723">
    <property type="entry name" value="DNA-BINDING PROTEIN INHIBITOR"/>
    <property type="match status" value="1"/>
</dbReference>
<evidence type="ECO:0000259" key="7">
    <source>
        <dbReference type="PROSITE" id="PS50888"/>
    </source>
</evidence>
<keyword evidence="4" id="KW-0804">Transcription</keyword>
<evidence type="ECO:0000313" key="8">
    <source>
        <dbReference type="EMBL" id="KAG8179682.1"/>
    </source>
</evidence>
<dbReference type="InterPro" id="IPR036638">
    <property type="entry name" value="HLH_DNA-bd_sf"/>
</dbReference>